<keyword evidence="2" id="KW-1185">Reference proteome</keyword>
<dbReference type="AlphaFoldDB" id="W6XUB0"/>
<name>W6XUB0_COCC2</name>
<protein>
    <submittedName>
        <fullName evidence="1">Uncharacterized protein</fullName>
    </submittedName>
</protein>
<dbReference type="KEGG" id="bze:COCCADRAFT_48635"/>
<proteinExistence type="predicted"/>
<accession>W6XUB0</accession>
<feature type="non-terminal residue" evidence="1">
    <location>
        <position position="84"/>
    </location>
</feature>
<dbReference type="EMBL" id="KI964755">
    <property type="protein sequence ID" value="EUC29303.1"/>
    <property type="molecule type" value="Genomic_DNA"/>
</dbReference>
<dbReference type="OrthoDB" id="3688278at2759"/>
<gene>
    <name evidence="1" type="ORF">COCCADRAFT_48635</name>
</gene>
<evidence type="ECO:0000313" key="1">
    <source>
        <dbReference type="EMBL" id="EUC29303.1"/>
    </source>
</evidence>
<dbReference type="GeneID" id="19149932"/>
<dbReference type="Proteomes" id="UP000053841">
    <property type="component" value="Unassembled WGS sequence"/>
</dbReference>
<dbReference type="HOGENOM" id="CLU_176416_1_0_1"/>
<feature type="non-terminal residue" evidence="1">
    <location>
        <position position="1"/>
    </location>
</feature>
<dbReference type="RefSeq" id="XP_007716388.1">
    <property type="nucleotide sequence ID" value="XM_007718198.1"/>
</dbReference>
<reference evidence="1 2" key="1">
    <citation type="journal article" date="2013" name="PLoS Genet.">
        <title>Comparative genome structure, secondary metabolite, and effector coding capacity across Cochliobolus pathogens.</title>
        <authorList>
            <person name="Condon B.J."/>
            <person name="Leng Y."/>
            <person name="Wu D."/>
            <person name="Bushley K.E."/>
            <person name="Ohm R.A."/>
            <person name="Otillar R."/>
            <person name="Martin J."/>
            <person name="Schackwitz W."/>
            <person name="Grimwood J."/>
            <person name="MohdZainudin N."/>
            <person name="Xue C."/>
            <person name="Wang R."/>
            <person name="Manning V.A."/>
            <person name="Dhillon B."/>
            <person name="Tu Z.J."/>
            <person name="Steffenson B.J."/>
            <person name="Salamov A."/>
            <person name="Sun H."/>
            <person name="Lowry S."/>
            <person name="LaButti K."/>
            <person name="Han J."/>
            <person name="Copeland A."/>
            <person name="Lindquist E."/>
            <person name="Barry K."/>
            <person name="Schmutz J."/>
            <person name="Baker S.E."/>
            <person name="Ciuffetti L.M."/>
            <person name="Grigoriev I.V."/>
            <person name="Zhong S."/>
            <person name="Turgeon B.G."/>
        </authorList>
    </citation>
    <scope>NUCLEOTIDE SEQUENCE [LARGE SCALE GENOMIC DNA]</scope>
    <source>
        <strain evidence="1 2">26-R-13</strain>
    </source>
</reference>
<evidence type="ECO:0000313" key="2">
    <source>
        <dbReference type="Proteomes" id="UP000053841"/>
    </source>
</evidence>
<organism evidence="1 2">
    <name type="scientific">Cochliobolus carbonum (strain 26-R-13)</name>
    <name type="common">Maize leaf spot fungus</name>
    <name type="synonym">Bipolaris zeicola</name>
    <dbReference type="NCBI Taxonomy" id="930089"/>
    <lineage>
        <taxon>Eukaryota</taxon>
        <taxon>Fungi</taxon>
        <taxon>Dikarya</taxon>
        <taxon>Ascomycota</taxon>
        <taxon>Pezizomycotina</taxon>
        <taxon>Dothideomycetes</taxon>
        <taxon>Pleosporomycetidae</taxon>
        <taxon>Pleosporales</taxon>
        <taxon>Pleosporineae</taxon>
        <taxon>Pleosporaceae</taxon>
        <taxon>Bipolaris</taxon>
    </lineage>
</organism>
<sequence length="84" mass="9062">SAQQVLDSSDVFSNSYKCENGAKPTPNCVHPSEKPTCACTCSNGITFNQPLSPNPPTYPSDEACQKAKADCLLREQQLNAQLTE</sequence>